<evidence type="ECO:0000313" key="2">
    <source>
        <dbReference type="Proteomes" id="UP001530377"/>
    </source>
</evidence>
<comment type="caution">
    <text evidence="1">The sequence shown here is derived from an EMBL/GenBank/DDBJ whole genome shotgun (WGS) entry which is preliminary data.</text>
</comment>
<keyword evidence="2" id="KW-1185">Reference proteome</keyword>
<proteinExistence type="predicted"/>
<accession>A0ABD3RDX8</accession>
<dbReference type="EMBL" id="JALLPB020000273">
    <property type="protein sequence ID" value="KAL3811225.1"/>
    <property type="molecule type" value="Genomic_DNA"/>
</dbReference>
<sequence>EFINIDDEEEKKMSPIMNLEELYDDDNNDDMTREKSGRGLVDQWRSSATFNVRRFLPPLPLISKFSALGLSMSDLMFIFLLLDPEQRTKSPGLPASQLASEHIALVTDLGFTLKLPIRLQRAHSPLKPIVFSVQSNAASTPPKIVFCAHFRPSNARSCYVATFW</sequence>
<gene>
    <name evidence="1" type="ORF">ACHAXA_008984</name>
</gene>
<protein>
    <submittedName>
        <fullName evidence="1">Uncharacterized protein</fullName>
    </submittedName>
</protein>
<reference evidence="1 2" key="1">
    <citation type="submission" date="2024-10" db="EMBL/GenBank/DDBJ databases">
        <title>Updated reference genomes for cyclostephanoid diatoms.</title>
        <authorList>
            <person name="Roberts W.R."/>
            <person name="Alverson A.J."/>
        </authorList>
    </citation>
    <scope>NUCLEOTIDE SEQUENCE [LARGE SCALE GENOMIC DNA]</scope>
    <source>
        <strain evidence="1 2">AJA228-03</strain>
    </source>
</reference>
<organism evidence="1 2">
    <name type="scientific">Cyclostephanos tholiformis</name>
    <dbReference type="NCBI Taxonomy" id="382380"/>
    <lineage>
        <taxon>Eukaryota</taxon>
        <taxon>Sar</taxon>
        <taxon>Stramenopiles</taxon>
        <taxon>Ochrophyta</taxon>
        <taxon>Bacillariophyta</taxon>
        <taxon>Coscinodiscophyceae</taxon>
        <taxon>Thalassiosirophycidae</taxon>
        <taxon>Stephanodiscales</taxon>
        <taxon>Stephanodiscaceae</taxon>
        <taxon>Cyclostephanos</taxon>
    </lineage>
</organism>
<evidence type="ECO:0000313" key="1">
    <source>
        <dbReference type="EMBL" id="KAL3811225.1"/>
    </source>
</evidence>
<name>A0ABD3RDX8_9STRA</name>
<feature type="non-terminal residue" evidence="1">
    <location>
        <position position="1"/>
    </location>
</feature>
<dbReference type="Proteomes" id="UP001530377">
    <property type="component" value="Unassembled WGS sequence"/>
</dbReference>
<dbReference type="AlphaFoldDB" id="A0ABD3RDX8"/>